<dbReference type="SUPFAM" id="SSF142906">
    <property type="entry name" value="YjbR-like"/>
    <property type="match status" value="1"/>
</dbReference>
<dbReference type="InterPro" id="IPR038056">
    <property type="entry name" value="YjbR-like_sf"/>
</dbReference>
<sequence length="143" mass="16111">MRRGSRACGGLRWWSWRGPVNAEADRAAEEGRARIRALLAEFEEVDERVSHGEAAWFVRGRRQAAMFADRHHDGRVAVWIAAPPGVQEALAAARPDRYFRPPYVGQRGWVGAWLDTDCDWDEIGGLLAMAVELARGRSSGRRR</sequence>
<dbReference type="InterPro" id="IPR058532">
    <property type="entry name" value="YjbR/MT2646/Rv2570-like"/>
</dbReference>
<accession>A0ABX6C103</accession>
<keyword evidence="2" id="KW-1185">Reference proteome</keyword>
<gene>
    <name evidence="1" type="ORF">Tbon_04060</name>
</gene>
<protein>
    <submittedName>
        <fullName evidence="1">MmcQ/YjbR family DNA-binding protein</fullName>
    </submittedName>
</protein>
<proteinExistence type="predicted"/>
<reference evidence="1 2" key="1">
    <citation type="submission" date="2019-08" db="EMBL/GenBank/DDBJ databases">
        <authorList>
            <person name="Toschakov S.V."/>
        </authorList>
    </citation>
    <scope>NUCLEOTIDE SEQUENCE [LARGE SCALE GENOMIC DNA]</scope>
    <source>
        <strain evidence="1 2">3753O</strain>
    </source>
</reference>
<evidence type="ECO:0000313" key="1">
    <source>
        <dbReference type="EMBL" id="QFG02499.1"/>
    </source>
</evidence>
<evidence type="ECO:0000313" key="2">
    <source>
        <dbReference type="Proteomes" id="UP000326331"/>
    </source>
</evidence>
<dbReference type="Pfam" id="PF04237">
    <property type="entry name" value="YjbR"/>
    <property type="match status" value="1"/>
</dbReference>
<dbReference type="GO" id="GO:0003677">
    <property type="term" value="F:DNA binding"/>
    <property type="evidence" value="ECO:0007669"/>
    <property type="project" value="UniProtKB-KW"/>
</dbReference>
<reference evidence="1 2" key="2">
    <citation type="submission" date="2019-10" db="EMBL/GenBank/DDBJ databases">
        <title>Thermopilla bonchosmolovskayae gen. nov., sp. nov., a moderately thermophilic Chloroflexi bacterium from a Chukotka hot spring (Arctic, Russia), representing a novel classis Thermopillaia, which include previously uncultivated lineage OLB14.</title>
        <authorList>
            <person name="Kochetkova T.V."/>
            <person name="Zayulina K.S."/>
            <person name="Zhigarkov V.S."/>
            <person name="Minaev N.V."/>
            <person name="Novikov A."/>
            <person name="Toshchakov S.V."/>
            <person name="Elcheninov A.G."/>
            <person name="Kublanov I.V."/>
        </authorList>
    </citation>
    <scope>NUCLEOTIDE SEQUENCE [LARGE SCALE GENOMIC DNA]</scope>
    <source>
        <strain evidence="1 2">3753O</strain>
    </source>
</reference>
<keyword evidence="1" id="KW-0238">DNA-binding</keyword>
<dbReference type="Proteomes" id="UP000326331">
    <property type="component" value="Chromosome"/>
</dbReference>
<dbReference type="EMBL" id="CP042829">
    <property type="protein sequence ID" value="QFG02499.1"/>
    <property type="molecule type" value="Genomic_DNA"/>
</dbReference>
<dbReference type="Gene3D" id="3.90.1150.30">
    <property type="match status" value="1"/>
</dbReference>
<organism evidence="1 2">
    <name type="scientific">Tepidiforma bonchosmolovskayae</name>
    <dbReference type="NCBI Taxonomy" id="2601677"/>
    <lineage>
        <taxon>Bacteria</taxon>
        <taxon>Bacillati</taxon>
        <taxon>Chloroflexota</taxon>
        <taxon>Tepidiformia</taxon>
        <taxon>Tepidiformales</taxon>
        <taxon>Tepidiformaceae</taxon>
        <taxon>Tepidiforma</taxon>
    </lineage>
</organism>
<name>A0ABX6C103_9CHLR</name>